<accession>A0A2G2ZJI2</accession>
<dbReference type="PANTHER" id="PTHR35766:SF1">
    <property type="entry name" value="OS08G0543600 PROTEIN"/>
    <property type="match status" value="1"/>
</dbReference>
<dbReference type="Gramene" id="PHT82143">
    <property type="protein sequence ID" value="PHT82143"/>
    <property type="gene ID" value="T459_15158"/>
</dbReference>
<name>A0A2G2ZJI2_CAPAN</name>
<evidence type="ECO:0000313" key="2">
    <source>
        <dbReference type="EMBL" id="PHT82143.1"/>
    </source>
</evidence>
<proteinExistence type="predicted"/>
<dbReference type="AlphaFoldDB" id="A0A2G2ZJI2"/>
<keyword evidence="3" id="KW-1185">Reference proteome</keyword>
<evidence type="ECO:0000313" key="3">
    <source>
        <dbReference type="Proteomes" id="UP000222542"/>
    </source>
</evidence>
<reference evidence="2 3" key="1">
    <citation type="journal article" date="2014" name="Nat. Genet.">
        <title>Genome sequence of the hot pepper provides insights into the evolution of pungency in Capsicum species.</title>
        <authorList>
            <person name="Kim S."/>
            <person name="Park M."/>
            <person name="Yeom S.I."/>
            <person name="Kim Y.M."/>
            <person name="Lee J.M."/>
            <person name="Lee H.A."/>
            <person name="Seo E."/>
            <person name="Choi J."/>
            <person name="Cheong K."/>
            <person name="Kim K.T."/>
            <person name="Jung K."/>
            <person name="Lee G.W."/>
            <person name="Oh S.K."/>
            <person name="Bae C."/>
            <person name="Kim S.B."/>
            <person name="Lee H.Y."/>
            <person name="Kim S.Y."/>
            <person name="Kim M.S."/>
            <person name="Kang B.C."/>
            <person name="Jo Y.D."/>
            <person name="Yang H.B."/>
            <person name="Jeong H.J."/>
            <person name="Kang W.H."/>
            <person name="Kwon J.K."/>
            <person name="Shin C."/>
            <person name="Lim J.Y."/>
            <person name="Park J.H."/>
            <person name="Huh J.H."/>
            <person name="Kim J.S."/>
            <person name="Kim B.D."/>
            <person name="Cohen O."/>
            <person name="Paran I."/>
            <person name="Suh M.C."/>
            <person name="Lee S.B."/>
            <person name="Kim Y.K."/>
            <person name="Shin Y."/>
            <person name="Noh S.J."/>
            <person name="Park J."/>
            <person name="Seo Y.S."/>
            <person name="Kwon S.Y."/>
            <person name="Kim H.A."/>
            <person name="Park J.M."/>
            <person name="Kim H.J."/>
            <person name="Choi S.B."/>
            <person name="Bosland P.W."/>
            <person name="Reeves G."/>
            <person name="Jo S.H."/>
            <person name="Lee B.W."/>
            <person name="Cho H.T."/>
            <person name="Choi H.S."/>
            <person name="Lee M.S."/>
            <person name="Yu Y."/>
            <person name="Do Choi Y."/>
            <person name="Park B.S."/>
            <person name="van Deynze A."/>
            <person name="Ashrafi H."/>
            <person name="Hill T."/>
            <person name="Kim W.T."/>
            <person name="Pai H.S."/>
            <person name="Ahn H.K."/>
            <person name="Yeam I."/>
            <person name="Giovannoni J.J."/>
            <person name="Rose J.K."/>
            <person name="Sorensen I."/>
            <person name="Lee S.J."/>
            <person name="Kim R.W."/>
            <person name="Choi I.Y."/>
            <person name="Choi B.S."/>
            <person name="Lim J.S."/>
            <person name="Lee Y.H."/>
            <person name="Choi D."/>
        </authorList>
    </citation>
    <scope>NUCLEOTIDE SEQUENCE [LARGE SCALE GENOMIC DNA]</scope>
    <source>
        <strain evidence="3">cv. CM334</strain>
    </source>
</reference>
<comment type="caution">
    <text evidence="2">The sequence shown here is derived from an EMBL/GenBank/DDBJ whole genome shotgun (WGS) entry which is preliminary data.</text>
</comment>
<feature type="domain" description="DUF7725" evidence="1">
    <location>
        <begin position="139"/>
        <end position="167"/>
    </location>
</feature>
<dbReference type="EMBL" id="AYRZ02000005">
    <property type="protein sequence ID" value="PHT82143.1"/>
    <property type="molecule type" value="Genomic_DNA"/>
</dbReference>
<gene>
    <name evidence="2" type="ORF">T459_15158</name>
</gene>
<dbReference type="Pfam" id="PF24851">
    <property type="entry name" value="DUF7725"/>
    <property type="match status" value="1"/>
</dbReference>
<dbReference type="InterPro" id="IPR056142">
    <property type="entry name" value="DUF7725"/>
</dbReference>
<sequence length="216" mass="23698">MQPQSTLQRLDSQYDHETIVNGQTLHSNYSDVNVNQGIEIQDAGFQLQVKRDRLDSPGHNNETKVNNINPSSNYMLESQELHMGEFSLNANKSSVEVLNNMHNSTESVTGTVSDTVLTESCVAEGQNTYAVSKSVEVNLLDEKALLACIVRIIPPGSGGRIRISSTAISNAPQNHSIYHLSHPQQCAVCYIKLCGYIDLSDNGLVVLLDVNFRPGI</sequence>
<dbReference type="PANTHER" id="PTHR35766">
    <property type="entry name" value="OS08G0543600 PROTEIN"/>
    <property type="match status" value="1"/>
</dbReference>
<evidence type="ECO:0000259" key="1">
    <source>
        <dbReference type="Pfam" id="PF24851"/>
    </source>
</evidence>
<organism evidence="2 3">
    <name type="scientific">Capsicum annuum</name>
    <name type="common">Capsicum pepper</name>
    <dbReference type="NCBI Taxonomy" id="4072"/>
    <lineage>
        <taxon>Eukaryota</taxon>
        <taxon>Viridiplantae</taxon>
        <taxon>Streptophyta</taxon>
        <taxon>Embryophyta</taxon>
        <taxon>Tracheophyta</taxon>
        <taxon>Spermatophyta</taxon>
        <taxon>Magnoliopsida</taxon>
        <taxon>eudicotyledons</taxon>
        <taxon>Gunneridae</taxon>
        <taxon>Pentapetalae</taxon>
        <taxon>asterids</taxon>
        <taxon>lamiids</taxon>
        <taxon>Solanales</taxon>
        <taxon>Solanaceae</taxon>
        <taxon>Solanoideae</taxon>
        <taxon>Capsiceae</taxon>
        <taxon>Capsicum</taxon>
    </lineage>
</organism>
<protein>
    <recommendedName>
        <fullName evidence="1">DUF7725 domain-containing protein</fullName>
    </recommendedName>
</protein>
<reference evidence="2 3" key="2">
    <citation type="journal article" date="2017" name="Genome Biol.">
        <title>New reference genome sequences of hot pepper reveal the massive evolution of plant disease-resistance genes by retroduplication.</title>
        <authorList>
            <person name="Kim S."/>
            <person name="Park J."/>
            <person name="Yeom S.I."/>
            <person name="Kim Y.M."/>
            <person name="Seo E."/>
            <person name="Kim K.T."/>
            <person name="Kim M.S."/>
            <person name="Lee J.M."/>
            <person name="Cheong K."/>
            <person name="Shin H.S."/>
            <person name="Kim S.B."/>
            <person name="Han K."/>
            <person name="Lee J."/>
            <person name="Park M."/>
            <person name="Lee H.A."/>
            <person name="Lee H.Y."/>
            <person name="Lee Y."/>
            <person name="Oh S."/>
            <person name="Lee J.H."/>
            <person name="Choi E."/>
            <person name="Choi E."/>
            <person name="Lee S.E."/>
            <person name="Jeon J."/>
            <person name="Kim H."/>
            <person name="Choi G."/>
            <person name="Song H."/>
            <person name="Lee J."/>
            <person name="Lee S.C."/>
            <person name="Kwon J.K."/>
            <person name="Lee H.Y."/>
            <person name="Koo N."/>
            <person name="Hong Y."/>
            <person name="Kim R.W."/>
            <person name="Kang W.H."/>
            <person name="Huh J.H."/>
            <person name="Kang B.C."/>
            <person name="Yang T.J."/>
            <person name="Lee Y.H."/>
            <person name="Bennetzen J.L."/>
            <person name="Choi D."/>
        </authorList>
    </citation>
    <scope>NUCLEOTIDE SEQUENCE [LARGE SCALE GENOMIC DNA]</scope>
    <source>
        <strain evidence="3">cv. CM334</strain>
    </source>
</reference>
<dbReference type="Proteomes" id="UP000222542">
    <property type="component" value="Unassembled WGS sequence"/>
</dbReference>